<reference evidence="1" key="1">
    <citation type="submission" date="2015-07" db="EMBL/GenBank/DDBJ databases">
        <title>MeaNS - Measles Nucleotide Surveillance Program.</title>
        <authorList>
            <person name="Tran T."/>
            <person name="Druce J."/>
        </authorList>
    </citation>
    <scope>NUCLEOTIDE SEQUENCE</scope>
    <source>
        <strain evidence="1">UCB-OBI-ISO-001</strain>
        <tissue evidence="1">Gonad</tissue>
    </source>
</reference>
<dbReference type="EMBL" id="KQ422263">
    <property type="protein sequence ID" value="KOF75251.1"/>
    <property type="molecule type" value="Genomic_DNA"/>
</dbReference>
<accession>A0A0L8GE11</accession>
<dbReference type="OrthoDB" id="6137404at2759"/>
<dbReference type="PANTHER" id="PTHR45749:SF28">
    <property type="entry name" value="ZINC FINGER MYM-TYPE PROTEIN 1-LIKE-RELATED"/>
    <property type="match status" value="1"/>
</dbReference>
<organism evidence="1">
    <name type="scientific">Octopus bimaculoides</name>
    <name type="common">California two-spotted octopus</name>
    <dbReference type="NCBI Taxonomy" id="37653"/>
    <lineage>
        <taxon>Eukaryota</taxon>
        <taxon>Metazoa</taxon>
        <taxon>Spiralia</taxon>
        <taxon>Lophotrochozoa</taxon>
        <taxon>Mollusca</taxon>
        <taxon>Cephalopoda</taxon>
        <taxon>Coleoidea</taxon>
        <taxon>Octopodiformes</taxon>
        <taxon>Octopoda</taxon>
        <taxon>Incirrata</taxon>
        <taxon>Octopodidae</taxon>
        <taxon>Octopus</taxon>
    </lineage>
</organism>
<dbReference type="STRING" id="37653.A0A0L8GE11"/>
<dbReference type="PANTHER" id="PTHR45749">
    <property type="match status" value="1"/>
</dbReference>
<protein>
    <submittedName>
        <fullName evidence="1">Uncharacterized protein</fullName>
    </submittedName>
</protein>
<proteinExistence type="predicted"/>
<sequence>MSNKVKYLQTIDFSKLKLNEQIEIKSLGRPMPNLNMQKCGPSRSIEYVRQFNCNIYDKCLWVCGCEKSNSLYCYPCLLFGGDVLWTKSGVNDLRCLQQKIRKHEQSSKHMNNMINLTLLGCTTCSALQNHDDSPAVTWHNERVKKNRNVLHKIINCLKFCGEYNLHIRGLDNSHLDKSLNVFQGLIEYMIHLDSSFRFDICSVTVLEGISQAILNKLLEAMLSICQNQIKEEVSHAQYLAVMCDDIVDVCDKMQVAVVLRYMLNGKPVERFWGFFNPVNRTVDALTEMLQKELHGLIPDCPSKLIAQTYDGAVSLSGDKTNVHTLMKEQYKNAHFIHCYAHKHCGIIQKATWQNSSMKVFFNDISSISTYFSRPEVLEKILGQMAVPSCTNFKESNITFTINAIHAMKDTLRVCCDVLETRTLTEIGTKATAIKRILNDSDFEFWLYFFSKVMPHIDELFSQFEYKSIDVRKATISLSTFYHIMKTIRNEYVEVKENCSENKQKKCCPEKAATIEEVCDIILLKCSERLSFINHLEASKLLVQDNFSSFLSKFPNYELTQAVDAYPMLDREKLGTELAVLYARNDIYQTKKLIDLLRFFNESHLQTTFSETVKLIKILITTPMITEESERCFKTLEKIKSFLRNPIEIDNLTALGMVSLECNMVKKITEFNEKVIDCFVTANNFQEHFMYK</sequence>
<gene>
    <name evidence="1" type="ORF">OCBIM_22035063mg</name>
</gene>
<name>A0A0L8GE11_OCTBM</name>
<evidence type="ECO:0000313" key="1">
    <source>
        <dbReference type="EMBL" id="KOF75251.1"/>
    </source>
</evidence>
<dbReference type="AlphaFoldDB" id="A0A0L8GE11"/>